<feature type="domain" description="Thioesterase" evidence="2">
    <location>
        <begin position="19"/>
        <end position="238"/>
    </location>
</feature>
<name>A0ABX2FGH4_9PSEU</name>
<protein>
    <submittedName>
        <fullName evidence="3">Surfactin synthase thioesterase subunit</fullName>
    </submittedName>
</protein>
<dbReference type="InterPro" id="IPR029058">
    <property type="entry name" value="AB_hydrolase_fold"/>
</dbReference>
<dbReference type="InterPro" id="IPR001031">
    <property type="entry name" value="Thioesterase"/>
</dbReference>
<sequence>MTESPWIRRPRKVPDARIRLFCVPHAGAGPSFYARWLTELSPAVEVCLVSLPGRETRFDEPPTEDLGFVASRVASAAQPLLDRPFALFGHSMGALVAYEVAHRLPYDPEHLFVSGSPPAHLPSGERSIAHLPDAEFLAEVRHGYGGIPNSLWADQDLIRLLLPVLRADFAACERYRWPGHPPLRCDISALSGAGDHYVPPSALAGWADLTSGQCTTRVIGQGHFNLVSDRAAVHRFVRERLGLVPATEGARHD</sequence>
<evidence type="ECO:0000313" key="4">
    <source>
        <dbReference type="Proteomes" id="UP000763557"/>
    </source>
</evidence>
<keyword evidence="4" id="KW-1185">Reference proteome</keyword>
<dbReference type="InterPro" id="IPR012223">
    <property type="entry name" value="TEII"/>
</dbReference>
<evidence type="ECO:0000259" key="2">
    <source>
        <dbReference type="Pfam" id="PF00975"/>
    </source>
</evidence>
<dbReference type="PANTHER" id="PTHR11487">
    <property type="entry name" value="THIOESTERASE"/>
    <property type="match status" value="1"/>
</dbReference>
<dbReference type="PANTHER" id="PTHR11487:SF0">
    <property type="entry name" value="S-ACYL FATTY ACID SYNTHASE THIOESTERASE, MEDIUM CHAIN"/>
    <property type="match status" value="1"/>
</dbReference>
<dbReference type="EMBL" id="JAAATY010000038">
    <property type="protein sequence ID" value="NRN70387.1"/>
    <property type="molecule type" value="Genomic_DNA"/>
</dbReference>
<evidence type="ECO:0000313" key="3">
    <source>
        <dbReference type="EMBL" id="NRN70387.1"/>
    </source>
</evidence>
<comment type="caution">
    <text evidence="3">The sequence shown here is derived from an EMBL/GenBank/DDBJ whole genome shotgun (WGS) entry which is preliminary data.</text>
</comment>
<gene>
    <name evidence="3" type="ORF">GC106_76520</name>
</gene>
<proteinExistence type="inferred from homology"/>
<reference evidence="3 4" key="1">
    <citation type="submission" date="2020-01" db="EMBL/GenBank/DDBJ databases">
        <title>Kibdelosporangium persica a novel Actinomycetes from a hot desert in Iran.</title>
        <authorList>
            <person name="Safaei N."/>
            <person name="Zaburannyi N."/>
            <person name="Mueller R."/>
            <person name="Wink J."/>
        </authorList>
    </citation>
    <scope>NUCLEOTIDE SEQUENCE [LARGE SCALE GENOMIC DNA]</scope>
    <source>
        <strain evidence="3 4">4NS15</strain>
    </source>
</reference>
<comment type="similarity">
    <text evidence="1">Belongs to the thioesterase family.</text>
</comment>
<accession>A0ABX2FGH4</accession>
<dbReference type="Pfam" id="PF00975">
    <property type="entry name" value="Thioesterase"/>
    <property type="match status" value="1"/>
</dbReference>
<dbReference type="RefSeq" id="WP_173141505.1">
    <property type="nucleotide sequence ID" value="NZ_CBCSGW010000034.1"/>
</dbReference>
<evidence type="ECO:0000256" key="1">
    <source>
        <dbReference type="ARBA" id="ARBA00007169"/>
    </source>
</evidence>
<dbReference type="Gene3D" id="3.40.50.1820">
    <property type="entry name" value="alpha/beta hydrolase"/>
    <property type="match status" value="1"/>
</dbReference>
<organism evidence="3 4">
    <name type="scientific">Kibdelosporangium persicum</name>
    <dbReference type="NCBI Taxonomy" id="2698649"/>
    <lineage>
        <taxon>Bacteria</taxon>
        <taxon>Bacillati</taxon>
        <taxon>Actinomycetota</taxon>
        <taxon>Actinomycetes</taxon>
        <taxon>Pseudonocardiales</taxon>
        <taxon>Pseudonocardiaceae</taxon>
        <taxon>Kibdelosporangium</taxon>
    </lineage>
</organism>
<dbReference type="SUPFAM" id="SSF53474">
    <property type="entry name" value="alpha/beta-Hydrolases"/>
    <property type="match status" value="1"/>
</dbReference>
<dbReference type="Proteomes" id="UP000763557">
    <property type="component" value="Unassembled WGS sequence"/>
</dbReference>